<keyword evidence="2" id="KW-0805">Transcription regulation</keyword>
<protein>
    <submittedName>
        <fullName evidence="6">LysR family transcriptional regulator</fullName>
    </submittedName>
</protein>
<dbReference type="InterPro" id="IPR036388">
    <property type="entry name" value="WH-like_DNA-bd_sf"/>
</dbReference>
<feature type="domain" description="HTH lysR-type" evidence="5">
    <location>
        <begin position="10"/>
        <end position="67"/>
    </location>
</feature>
<dbReference type="GO" id="GO:0003700">
    <property type="term" value="F:DNA-binding transcription factor activity"/>
    <property type="evidence" value="ECO:0007669"/>
    <property type="project" value="InterPro"/>
</dbReference>
<keyword evidence="3" id="KW-0238">DNA-binding</keyword>
<evidence type="ECO:0000313" key="6">
    <source>
        <dbReference type="EMBL" id="PVX39807.1"/>
    </source>
</evidence>
<dbReference type="InterPro" id="IPR058163">
    <property type="entry name" value="LysR-type_TF_proteobact-type"/>
</dbReference>
<dbReference type="GO" id="GO:0043565">
    <property type="term" value="F:sequence-specific DNA binding"/>
    <property type="evidence" value="ECO:0007669"/>
    <property type="project" value="TreeGrafter"/>
</dbReference>
<evidence type="ECO:0000256" key="2">
    <source>
        <dbReference type="ARBA" id="ARBA00023015"/>
    </source>
</evidence>
<dbReference type="FunFam" id="1.10.10.10:FF:000001">
    <property type="entry name" value="LysR family transcriptional regulator"/>
    <property type="match status" value="1"/>
</dbReference>
<dbReference type="SUPFAM" id="SSF46785">
    <property type="entry name" value="Winged helix' DNA-binding domain"/>
    <property type="match status" value="1"/>
</dbReference>
<comment type="caution">
    <text evidence="6">The sequence shown here is derived from an EMBL/GenBank/DDBJ whole genome shotgun (WGS) entry which is preliminary data.</text>
</comment>
<evidence type="ECO:0000256" key="3">
    <source>
        <dbReference type="ARBA" id="ARBA00023125"/>
    </source>
</evidence>
<evidence type="ECO:0000259" key="5">
    <source>
        <dbReference type="PROSITE" id="PS50931"/>
    </source>
</evidence>
<dbReference type="GO" id="GO:0006351">
    <property type="term" value="P:DNA-templated transcription"/>
    <property type="evidence" value="ECO:0007669"/>
    <property type="project" value="TreeGrafter"/>
</dbReference>
<dbReference type="EMBL" id="QENU01000004">
    <property type="protein sequence ID" value="PVX39807.1"/>
    <property type="molecule type" value="Genomic_DNA"/>
</dbReference>
<evidence type="ECO:0000313" key="7">
    <source>
        <dbReference type="Proteomes" id="UP000245909"/>
    </source>
</evidence>
<dbReference type="AlphaFoldDB" id="A0A2U0T8D5"/>
<dbReference type="Pfam" id="PF00126">
    <property type="entry name" value="HTH_1"/>
    <property type="match status" value="1"/>
</dbReference>
<dbReference type="InterPro" id="IPR036390">
    <property type="entry name" value="WH_DNA-bd_sf"/>
</dbReference>
<dbReference type="RefSeq" id="WP_116631525.1">
    <property type="nucleotide sequence ID" value="NZ_QENU01000004.1"/>
</dbReference>
<dbReference type="SUPFAM" id="SSF53850">
    <property type="entry name" value="Periplasmic binding protein-like II"/>
    <property type="match status" value="1"/>
</dbReference>
<dbReference type="PANTHER" id="PTHR30537">
    <property type="entry name" value="HTH-TYPE TRANSCRIPTIONAL REGULATOR"/>
    <property type="match status" value="1"/>
</dbReference>
<comment type="similarity">
    <text evidence="1">Belongs to the LysR transcriptional regulatory family.</text>
</comment>
<dbReference type="Gene3D" id="3.40.190.290">
    <property type="match status" value="1"/>
</dbReference>
<keyword evidence="7" id="KW-1185">Reference proteome</keyword>
<dbReference type="InterPro" id="IPR000847">
    <property type="entry name" value="LysR_HTH_N"/>
</dbReference>
<sequence length="308" mass="35035">MNSSINLNQINIKALRYYVDVCHQKSFSVIARKENVSVSVISRTISQLEDVLGISLLYRNTRSVLPTEAGVIFLQTAQKILEMLDRSLQELHNNTEEVQGLVRINAPLSFTRHHIMPYLAELKLKYPKLQLALTQSDTYIDPHQQGTDLIFRIGSLTDSTLRARILSVVNYALFSSPDYLRTHGTPVDLDDLKSHERILFKGHLGVETWFVQQDDNLQRIDLPVSFTVNDGDSLLAAAESSMGIAMLPDWLACQSVKNGKLIPIMTDHKWCIRAKPIHIAMIYPNVQNLPCNVRAVMDYFIEKYQIGW</sequence>
<keyword evidence="4" id="KW-0804">Transcription</keyword>
<dbReference type="PANTHER" id="PTHR30537:SF5">
    <property type="entry name" value="HTH-TYPE TRANSCRIPTIONAL ACTIVATOR TTDR-RELATED"/>
    <property type="match status" value="1"/>
</dbReference>
<reference evidence="6 7" key="1">
    <citation type="submission" date="2018-05" db="EMBL/GenBank/DDBJ databases">
        <title>Genomic Encyclopedia of Type Strains, Phase IV (KMG-IV): sequencing the most valuable type-strain genomes for metagenomic binning, comparative biology and taxonomic classification.</title>
        <authorList>
            <person name="Goeker M."/>
        </authorList>
    </citation>
    <scope>NUCLEOTIDE SEQUENCE [LARGE SCALE GENOMIC DNA]</scope>
    <source>
        <strain evidence="6 7">DSM 22999</strain>
    </source>
</reference>
<dbReference type="OrthoDB" id="9786526at2"/>
<proteinExistence type="inferred from homology"/>
<evidence type="ECO:0000256" key="1">
    <source>
        <dbReference type="ARBA" id="ARBA00009437"/>
    </source>
</evidence>
<dbReference type="Pfam" id="PF03466">
    <property type="entry name" value="LysR_substrate"/>
    <property type="match status" value="1"/>
</dbReference>
<dbReference type="Gene3D" id="1.10.10.10">
    <property type="entry name" value="Winged helix-like DNA-binding domain superfamily/Winged helix DNA-binding domain"/>
    <property type="match status" value="1"/>
</dbReference>
<dbReference type="CDD" id="cd08422">
    <property type="entry name" value="PBP2_CrgA_like"/>
    <property type="match status" value="1"/>
</dbReference>
<organism evidence="6 7">
    <name type="scientific">Alitibacter langaaensis DSM 22999</name>
    <dbReference type="NCBI Taxonomy" id="1122935"/>
    <lineage>
        <taxon>Bacteria</taxon>
        <taxon>Pseudomonadati</taxon>
        <taxon>Pseudomonadota</taxon>
        <taxon>Gammaproteobacteria</taxon>
        <taxon>Pasteurellales</taxon>
        <taxon>Pasteurellaceae</taxon>
        <taxon>Alitibacter</taxon>
    </lineage>
</organism>
<accession>A0A2U0T8D5</accession>
<dbReference type="InterPro" id="IPR005119">
    <property type="entry name" value="LysR_subst-bd"/>
</dbReference>
<evidence type="ECO:0000256" key="4">
    <source>
        <dbReference type="ARBA" id="ARBA00023163"/>
    </source>
</evidence>
<gene>
    <name evidence="6" type="ORF">C8D76_1048</name>
</gene>
<dbReference type="Proteomes" id="UP000245909">
    <property type="component" value="Unassembled WGS sequence"/>
</dbReference>
<dbReference type="PROSITE" id="PS50931">
    <property type="entry name" value="HTH_LYSR"/>
    <property type="match status" value="1"/>
</dbReference>
<name>A0A2U0T8D5_9PAST</name>